<dbReference type="Pfam" id="PF01553">
    <property type="entry name" value="Acyltransferase"/>
    <property type="match status" value="1"/>
</dbReference>
<protein>
    <submittedName>
        <fullName evidence="2">Acyltransferase-like protein</fullName>
    </submittedName>
</protein>
<comment type="caution">
    <text evidence="2">The sequence shown here is derived from an EMBL/GenBank/DDBJ whole genome shotgun (WGS) entry which is preliminary data.</text>
</comment>
<keyword evidence="2" id="KW-0808">Transferase</keyword>
<dbReference type="PANTHER" id="PTHR30068:SF3">
    <property type="entry name" value="PHOSPHOLIPID_GLYCEROL ACYLTRANSFERASE DOMAIN-CONTAINING PROTEIN"/>
    <property type="match status" value="1"/>
</dbReference>
<evidence type="ECO:0000259" key="1">
    <source>
        <dbReference type="Pfam" id="PF01553"/>
    </source>
</evidence>
<keyword evidence="2" id="KW-0012">Acyltransferase</keyword>
<keyword evidence="3" id="KW-1185">Reference proteome</keyword>
<dbReference type="RefSeq" id="WP_123714160.1">
    <property type="nucleotide sequence ID" value="NZ_RKHR01000010.1"/>
</dbReference>
<feature type="domain" description="Phospholipid/glycerol acyltransferase" evidence="1">
    <location>
        <begin position="88"/>
        <end position="172"/>
    </location>
</feature>
<dbReference type="GO" id="GO:0016746">
    <property type="term" value="F:acyltransferase activity"/>
    <property type="evidence" value="ECO:0007669"/>
    <property type="project" value="UniProtKB-KW"/>
</dbReference>
<dbReference type="SUPFAM" id="SSF69593">
    <property type="entry name" value="Glycerol-3-phosphate (1)-acyltransferase"/>
    <property type="match status" value="1"/>
</dbReference>
<dbReference type="EMBL" id="RKHR01000010">
    <property type="protein sequence ID" value="ROR94864.1"/>
    <property type="molecule type" value="Genomic_DNA"/>
</dbReference>
<evidence type="ECO:0000313" key="2">
    <source>
        <dbReference type="EMBL" id="ROR94864.1"/>
    </source>
</evidence>
<dbReference type="Proteomes" id="UP000275394">
    <property type="component" value="Unassembled WGS sequence"/>
</dbReference>
<sequence length="382" mass="43375">MDKFKDIRPYRDDEVREVLEGLFGNDELLSAIAKLRFPKAADHFGWLIKPVLRQLLRYQLRGVNDVESFQLVVKKYMEHMISSTTSAFTVSGLQNLDPTKRYCFLSNHRDIALDPAFVSFALWTEDSPTTRIAIGDNLLTKDYVSALMRLNKSFIVNRSEKAPRKMLAALKQLSAYIHHSIVVEHCNIWIAHREGRAKNGWDATEPAIIKMLTINHNRKTESFSDAVRELNIVPVSISYELDPLDAAKANELYTVDQHGAYEKGEQEDIESIAAGIAGQKGAVHVAFGEVLRGEYGGAERVAEEIDRQIVDLYVIHESNALAYKMLHGNYPPINFDSAGVSFTKEQMLEKEPAFVARMMAIPEAQRDYALKMYSYCLERQLK</sequence>
<gene>
    <name evidence="2" type="ORF">EDC56_3850</name>
</gene>
<dbReference type="AlphaFoldDB" id="A0A3N2D5V1"/>
<dbReference type="OrthoDB" id="1078132at2"/>
<dbReference type="PANTHER" id="PTHR30068">
    <property type="entry name" value="URONATE ISOMERASE"/>
    <property type="match status" value="1"/>
</dbReference>
<dbReference type="GO" id="GO:0019698">
    <property type="term" value="P:D-galacturonate catabolic process"/>
    <property type="evidence" value="ECO:0007669"/>
    <property type="project" value="TreeGrafter"/>
</dbReference>
<evidence type="ECO:0000313" key="3">
    <source>
        <dbReference type="Proteomes" id="UP000275394"/>
    </source>
</evidence>
<dbReference type="GO" id="GO:0042840">
    <property type="term" value="P:D-glucuronate catabolic process"/>
    <property type="evidence" value="ECO:0007669"/>
    <property type="project" value="TreeGrafter"/>
</dbReference>
<name>A0A3N2D5V1_9GAMM</name>
<dbReference type="InterPro" id="IPR002123">
    <property type="entry name" value="Plipid/glycerol_acylTrfase"/>
</dbReference>
<reference evidence="2 3" key="1">
    <citation type="submission" date="2018-11" db="EMBL/GenBank/DDBJ databases">
        <title>Genomic Encyclopedia of Type Strains, Phase IV (KMG-IV): sequencing the most valuable type-strain genomes for metagenomic binning, comparative biology and taxonomic classification.</title>
        <authorList>
            <person name="Goeker M."/>
        </authorList>
    </citation>
    <scope>NUCLEOTIDE SEQUENCE [LARGE SCALE GENOMIC DNA]</scope>
    <source>
        <strain evidence="2 3">DSM 100316</strain>
    </source>
</reference>
<organism evidence="2 3">
    <name type="scientific">Sinobacterium caligoides</name>
    <dbReference type="NCBI Taxonomy" id="933926"/>
    <lineage>
        <taxon>Bacteria</taxon>
        <taxon>Pseudomonadati</taxon>
        <taxon>Pseudomonadota</taxon>
        <taxon>Gammaproteobacteria</taxon>
        <taxon>Cellvibrionales</taxon>
        <taxon>Spongiibacteraceae</taxon>
        <taxon>Sinobacterium</taxon>
    </lineage>
</organism>
<accession>A0A3N2D5V1</accession>
<proteinExistence type="predicted"/>